<sequence>QTSQHLLLLSKRPEIRLSYSPAGNSFPNTLRNYFSLHRETAVISDSNCPRRIRSPRTCTGPKVGRRCCRGAC</sequence>
<dbReference type="Proteomes" id="UP000472275">
    <property type="component" value="Chromosome 13"/>
</dbReference>
<reference evidence="1" key="1">
    <citation type="submission" date="2025-08" db="UniProtKB">
        <authorList>
            <consortium name="Ensembl"/>
        </authorList>
    </citation>
    <scope>IDENTIFICATION</scope>
</reference>
<protein>
    <submittedName>
        <fullName evidence="1">Uncharacterized protein</fullName>
    </submittedName>
</protein>
<name>A0A663EQL0_AQUCH</name>
<evidence type="ECO:0000313" key="2">
    <source>
        <dbReference type="Proteomes" id="UP000472275"/>
    </source>
</evidence>
<dbReference type="AlphaFoldDB" id="A0A663EQL0"/>
<organism evidence="1 2">
    <name type="scientific">Aquila chrysaetos chrysaetos</name>
    <dbReference type="NCBI Taxonomy" id="223781"/>
    <lineage>
        <taxon>Eukaryota</taxon>
        <taxon>Metazoa</taxon>
        <taxon>Chordata</taxon>
        <taxon>Craniata</taxon>
        <taxon>Vertebrata</taxon>
        <taxon>Euteleostomi</taxon>
        <taxon>Archelosauria</taxon>
        <taxon>Archosauria</taxon>
        <taxon>Dinosauria</taxon>
        <taxon>Saurischia</taxon>
        <taxon>Theropoda</taxon>
        <taxon>Coelurosauria</taxon>
        <taxon>Aves</taxon>
        <taxon>Neognathae</taxon>
        <taxon>Neoaves</taxon>
        <taxon>Telluraves</taxon>
        <taxon>Accipitrimorphae</taxon>
        <taxon>Accipitriformes</taxon>
        <taxon>Accipitridae</taxon>
        <taxon>Accipitrinae</taxon>
        <taxon>Aquila</taxon>
    </lineage>
</organism>
<evidence type="ECO:0000313" key="1">
    <source>
        <dbReference type="Ensembl" id="ENSACCP00020014595.1"/>
    </source>
</evidence>
<dbReference type="InParanoid" id="A0A663EQL0"/>
<reference evidence="1" key="2">
    <citation type="submission" date="2025-09" db="UniProtKB">
        <authorList>
            <consortium name="Ensembl"/>
        </authorList>
    </citation>
    <scope>IDENTIFICATION</scope>
</reference>
<keyword evidence="2" id="KW-1185">Reference proteome</keyword>
<dbReference type="Ensembl" id="ENSACCT00020015232.1">
    <property type="protein sequence ID" value="ENSACCP00020014595.1"/>
    <property type="gene ID" value="ENSACCG00020010040.1"/>
</dbReference>
<proteinExistence type="predicted"/>
<accession>A0A663EQL0</accession>